<protein>
    <recommendedName>
        <fullName evidence="4">Lipoprotein</fullName>
    </recommendedName>
</protein>
<organism evidence="2 3">
    <name type="scientific">Marinobacterium lutimaris</name>
    <dbReference type="NCBI Taxonomy" id="568106"/>
    <lineage>
        <taxon>Bacteria</taxon>
        <taxon>Pseudomonadati</taxon>
        <taxon>Pseudomonadota</taxon>
        <taxon>Gammaproteobacteria</taxon>
        <taxon>Oceanospirillales</taxon>
        <taxon>Oceanospirillaceae</taxon>
        <taxon>Marinobacterium</taxon>
    </lineage>
</organism>
<dbReference type="Proteomes" id="UP000236745">
    <property type="component" value="Unassembled WGS sequence"/>
</dbReference>
<dbReference type="RefSeq" id="WP_104005827.1">
    <property type="nucleotide sequence ID" value="NZ_FNVQ01000009.1"/>
</dbReference>
<evidence type="ECO:0008006" key="4">
    <source>
        <dbReference type="Google" id="ProtNLM"/>
    </source>
</evidence>
<evidence type="ECO:0000256" key="1">
    <source>
        <dbReference type="SAM" id="SignalP"/>
    </source>
</evidence>
<sequence length="212" mass="23435">MKISRAIAPSLVVTALSLTVTGCITTQGEDTYVNGQCVTCWQNPLSIESSTGANSPTPNTGMTVNGVTQSCRPATSKYDRTWHAHDERWCDNVTLPGASLSPSVTYTETVAAPVDTAYIKAKRFLRFTDPDDNPNGDSPFAAARWDALPGSYYNVVGMYGGPMRQMLWYAEYDLQLEKVSSTRTKVSIRNRVYSRGMDPAEFRKQLMNAIKR</sequence>
<dbReference type="PROSITE" id="PS51257">
    <property type="entry name" value="PROKAR_LIPOPROTEIN"/>
    <property type="match status" value="1"/>
</dbReference>
<evidence type="ECO:0000313" key="3">
    <source>
        <dbReference type="Proteomes" id="UP000236745"/>
    </source>
</evidence>
<accession>A0A1H6DTK5</accession>
<proteinExistence type="predicted"/>
<reference evidence="2 3" key="1">
    <citation type="submission" date="2016-10" db="EMBL/GenBank/DDBJ databases">
        <authorList>
            <person name="de Groot N.N."/>
        </authorList>
    </citation>
    <scope>NUCLEOTIDE SEQUENCE [LARGE SCALE GENOMIC DNA]</scope>
    <source>
        <strain evidence="2 3">DSM 22012</strain>
    </source>
</reference>
<feature type="signal peptide" evidence="1">
    <location>
        <begin position="1"/>
        <end position="22"/>
    </location>
</feature>
<name>A0A1H6DTK5_9GAMM</name>
<gene>
    <name evidence="2" type="ORF">SAMN05444390_10922</name>
</gene>
<dbReference type="EMBL" id="FNVQ01000009">
    <property type="protein sequence ID" value="SEG88073.1"/>
    <property type="molecule type" value="Genomic_DNA"/>
</dbReference>
<dbReference type="AlphaFoldDB" id="A0A1H6DTK5"/>
<evidence type="ECO:0000313" key="2">
    <source>
        <dbReference type="EMBL" id="SEG88073.1"/>
    </source>
</evidence>
<keyword evidence="1" id="KW-0732">Signal</keyword>
<keyword evidence="3" id="KW-1185">Reference proteome</keyword>
<feature type="chain" id="PRO_5009296191" description="Lipoprotein" evidence="1">
    <location>
        <begin position="23"/>
        <end position="212"/>
    </location>
</feature>
<dbReference type="OrthoDB" id="5786941at2"/>